<reference evidence="2 3" key="1">
    <citation type="journal article" date="2018" name="Antonie Van Leeuwenhoek">
        <title>Larkinella terrae sp. nov., isolated from soil on Jeju Island, South Korea.</title>
        <authorList>
            <person name="Ten L.N."/>
            <person name="Jeon J."/>
            <person name="Park S.J."/>
            <person name="Park S."/>
            <person name="Lee S.Y."/>
            <person name="Kim M.K."/>
            <person name="Jung H.Y."/>
        </authorList>
    </citation>
    <scope>NUCLEOTIDE SEQUENCE [LARGE SCALE GENOMIC DNA]</scope>
    <source>
        <strain evidence="2 3">KCTC 52001</strain>
    </source>
</reference>
<evidence type="ECO:0000259" key="1">
    <source>
        <dbReference type="Pfam" id="PF18925"/>
    </source>
</evidence>
<sequence>MEITVIRKVFTGESTISDYSVNGVVSGFILEDRDRGLTTEMPLSQIKQLKVFGKTAIPNGRYEIAVNFSNKFKKFLPLLVNVPGFDGIRIHPGNSEVDSLGCLLPGTERQKDRVLNSRKAFSALFSQISAVIKKEKVFITILRDEETFAAFAAAEKPVH</sequence>
<evidence type="ECO:0000313" key="2">
    <source>
        <dbReference type="EMBL" id="MRS65102.1"/>
    </source>
</evidence>
<dbReference type="Proteomes" id="UP000441754">
    <property type="component" value="Unassembled WGS sequence"/>
</dbReference>
<protein>
    <recommendedName>
        <fullName evidence="1">DUF5675 domain-containing protein</fullName>
    </recommendedName>
</protein>
<organism evidence="2 3">
    <name type="scientific">Larkinella terrae</name>
    <dbReference type="NCBI Taxonomy" id="2025311"/>
    <lineage>
        <taxon>Bacteria</taxon>
        <taxon>Pseudomonadati</taxon>
        <taxon>Bacteroidota</taxon>
        <taxon>Cytophagia</taxon>
        <taxon>Cytophagales</taxon>
        <taxon>Spirosomataceae</taxon>
        <taxon>Larkinella</taxon>
    </lineage>
</organism>
<dbReference type="EMBL" id="WJXZ01000014">
    <property type="protein sequence ID" value="MRS65102.1"/>
    <property type="molecule type" value="Genomic_DNA"/>
</dbReference>
<comment type="caution">
    <text evidence="2">The sequence shown here is derived from an EMBL/GenBank/DDBJ whole genome shotgun (WGS) entry which is preliminary data.</text>
</comment>
<dbReference type="RefSeq" id="WP_154178384.1">
    <property type="nucleotide sequence ID" value="NZ_WJXZ01000014.1"/>
</dbReference>
<keyword evidence="3" id="KW-1185">Reference proteome</keyword>
<proteinExistence type="predicted"/>
<dbReference type="OrthoDB" id="1036575at2"/>
<dbReference type="Pfam" id="PF18925">
    <property type="entry name" value="DUF5675"/>
    <property type="match status" value="1"/>
</dbReference>
<name>A0A7K0ETL3_9BACT</name>
<dbReference type="InterPro" id="IPR043732">
    <property type="entry name" value="DUF5675"/>
</dbReference>
<accession>A0A7K0ETL3</accession>
<dbReference type="AlphaFoldDB" id="A0A7K0ETL3"/>
<gene>
    <name evidence="2" type="ORF">GJJ30_27640</name>
</gene>
<evidence type="ECO:0000313" key="3">
    <source>
        <dbReference type="Proteomes" id="UP000441754"/>
    </source>
</evidence>
<feature type="domain" description="DUF5675" evidence="1">
    <location>
        <begin position="5"/>
        <end position="128"/>
    </location>
</feature>